<dbReference type="InterPro" id="IPR041127">
    <property type="entry name" value="PET_hydrolase/cutinase-like"/>
</dbReference>
<dbReference type="PANTHER" id="PTHR33428:SF14">
    <property type="entry name" value="CARBOXYLESTERASE TYPE B DOMAIN-CONTAINING PROTEIN"/>
    <property type="match status" value="1"/>
</dbReference>
<evidence type="ECO:0000313" key="8">
    <source>
        <dbReference type="EMBL" id="REE96737.1"/>
    </source>
</evidence>
<dbReference type="EMBL" id="QTTT01000001">
    <property type="protein sequence ID" value="REE96737.1"/>
    <property type="molecule type" value="Genomic_DNA"/>
</dbReference>
<dbReference type="Pfam" id="PF12740">
    <property type="entry name" value="PETase"/>
    <property type="match status" value="1"/>
</dbReference>
<dbReference type="Proteomes" id="UP000256661">
    <property type="component" value="Unassembled WGS sequence"/>
</dbReference>
<protein>
    <recommendedName>
        <fullName evidence="5">poly(ethylene terephthalate) hydrolase</fullName>
        <ecNumber evidence="5">3.1.1.101</ecNumber>
    </recommendedName>
    <alternativeName>
        <fullName evidence="6">Poly(ethylene terephthalate) hydrolase</fullName>
    </alternativeName>
</protein>
<keyword evidence="9" id="KW-1185">Reference proteome</keyword>
<proteinExistence type="predicted"/>
<evidence type="ECO:0000256" key="5">
    <source>
        <dbReference type="ARBA" id="ARBA00033764"/>
    </source>
</evidence>
<evidence type="ECO:0000256" key="6">
    <source>
        <dbReference type="ARBA" id="ARBA00033780"/>
    </source>
</evidence>
<comment type="subcellular location">
    <subcellularLocation>
        <location evidence="1">Periplasm</location>
    </subcellularLocation>
</comment>
<evidence type="ECO:0000259" key="7">
    <source>
        <dbReference type="Pfam" id="PF12740"/>
    </source>
</evidence>
<dbReference type="AlphaFoldDB" id="A0A3D9SLY3"/>
<organism evidence="8 9">
    <name type="scientific">Thermomonospora umbrina</name>
    <dbReference type="NCBI Taxonomy" id="111806"/>
    <lineage>
        <taxon>Bacteria</taxon>
        <taxon>Bacillati</taxon>
        <taxon>Actinomycetota</taxon>
        <taxon>Actinomycetes</taxon>
        <taxon>Streptosporangiales</taxon>
        <taxon>Thermomonosporaceae</taxon>
        <taxon>Thermomonospora</taxon>
    </lineage>
</organism>
<dbReference type="Gene3D" id="3.40.50.1820">
    <property type="entry name" value="alpha/beta hydrolase"/>
    <property type="match status" value="1"/>
</dbReference>
<dbReference type="RefSeq" id="WP_245974241.1">
    <property type="nucleotide sequence ID" value="NZ_QTTT01000001.1"/>
</dbReference>
<dbReference type="InterPro" id="IPR029058">
    <property type="entry name" value="AB_hydrolase_fold"/>
</dbReference>
<reference evidence="8 9" key="1">
    <citation type="submission" date="2018-08" db="EMBL/GenBank/DDBJ databases">
        <title>Sequencing the genomes of 1000 actinobacteria strains.</title>
        <authorList>
            <person name="Klenk H.-P."/>
        </authorList>
    </citation>
    <scope>NUCLEOTIDE SEQUENCE [LARGE SCALE GENOMIC DNA]</scope>
    <source>
        <strain evidence="8 9">DSM 43927</strain>
    </source>
</reference>
<dbReference type="GO" id="GO:0042597">
    <property type="term" value="C:periplasmic space"/>
    <property type="evidence" value="ECO:0007669"/>
    <property type="project" value="UniProtKB-SubCell"/>
</dbReference>
<accession>A0A3D9SLY3</accession>
<feature type="domain" description="PET hydrolase/cutinase-like" evidence="7">
    <location>
        <begin position="59"/>
        <end position="246"/>
    </location>
</feature>
<gene>
    <name evidence="8" type="ORF">DFJ69_2184</name>
</gene>
<comment type="caution">
    <text evidence="8">The sequence shown here is derived from an EMBL/GenBank/DDBJ whole genome shotgun (WGS) entry which is preliminary data.</text>
</comment>
<evidence type="ECO:0000256" key="4">
    <source>
        <dbReference type="ARBA" id="ARBA00033707"/>
    </source>
</evidence>
<evidence type="ECO:0000313" key="9">
    <source>
        <dbReference type="Proteomes" id="UP000256661"/>
    </source>
</evidence>
<name>A0A3D9SLY3_9ACTN</name>
<comment type="catalytic activity">
    <reaction evidence="4">
        <text>(ethylene terephthalate)(n) + H2O = (ethylene terephthalate)(n-1) + 4-[(2-hydroxyethoxy)carbonyl]benzoate + H(+)</text>
        <dbReference type="Rhea" id="RHEA:49528"/>
        <dbReference type="Rhea" id="RHEA-COMP:12420"/>
        <dbReference type="Rhea" id="RHEA-COMP:12421"/>
        <dbReference type="ChEBI" id="CHEBI:15377"/>
        <dbReference type="ChEBI" id="CHEBI:15378"/>
        <dbReference type="ChEBI" id="CHEBI:131701"/>
        <dbReference type="ChEBI" id="CHEBI:131704"/>
        <dbReference type="EC" id="3.1.1.101"/>
    </reaction>
    <physiologicalReaction direction="left-to-right" evidence="4">
        <dbReference type="Rhea" id="RHEA:49529"/>
    </physiologicalReaction>
</comment>
<sequence>MRMPPGARPSSLVTAVLAALLLLLVPTVPGVAAAGTGFPPVDGAWDKPGPFATAKVYEGSTTLFYPADLASSPLEHPVVVWGNGSNAYPFIYEGLLRHWASHGLIVAAAQTPSANSGEEMLAGIDALARLNGQSGSPFHGKVDLERIGSAGHSQGGAGAINAAKDPRIDTAVPIQPGPLAAPSGLHGPVLYLAGQTDKIVFPFLVQSFYNRSGHVPALYAELAGAGHFVPIGDGGGFRGLTTAWFRFQLLGDEQARGVFFGSGCGLCADPAWVNVKRNAKALAVSGP</sequence>
<dbReference type="SUPFAM" id="SSF53474">
    <property type="entry name" value="alpha/beta-Hydrolases"/>
    <property type="match status" value="1"/>
</dbReference>
<comment type="catalytic activity">
    <reaction evidence="3">
        <text>a butanoate ester + H2O = an aliphatic alcohol + butanoate + H(+)</text>
        <dbReference type="Rhea" id="RHEA:47348"/>
        <dbReference type="ChEBI" id="CHEBI:2571"/>
        <dbReference type="ChEBI" id="CHEBI:15377"/>
        <dbReference type="ChEBI" id="CHEBI:15378"/>
        <dbReference type="ChEBI" id="CHEBI:17968"/>
        <dbReference type="ChEBI" id="CHEBI:50477"/>
    </reaction>
    <physiologicalReaction direction="left-to-right" evidence="3">
        <dbReference type="Rhea" id="RHEA:47349"/>
    </physiologicalReaction>
</comment>
<evidence type="ECO:0000256" key="2">
    <source>
        <dbReference type="ARBA" id="ARBA00022764"/>
    </source>
</evidence>
<evidence type="ECO:0000256" key="1">
    <source>
        <dbReference type="ARBA" id="ARBA00004418"/>
    </source>
</evidence>
<dbReference type="EC" id="3.1.1.101" evidence="5"/>
<evidence type="ECO:0000256" key="3">
    <source>
        <dbReference type="ARBA" id="ARBA00033629"/>
    </source>
</evidence>
<keyword evidence="2" id="KW-0574">Periplasm</keyword>
<dbReference type="PANTHER" id="PTHR33428">
    <property type="entry name" value="CHLOROPHYLLASE-2, CHLOROPLASTIC"/>
    <property type="match status" value="1"/>
</dbReference>